<evidence type="ECO:0000256" key="1">
    <source>
        <dbReference type="ARBA" id="ARBA00022729"/>
    </source>
</evidence>
<dbReference type="Pfam" id="PF13948">
    <property type="entry name" value="DUF4215"/>
    <property type="match status" value="4"/>
</dbReference>
<keyword evidence="4" id="KW-0472">Membrane</keyword>
<feature type="transmembrane region" description="Helical" evidence="4">
    <location>
        <begin position="676"/>
        <end position="695"/>
    </location>
</feature>
<dbReference type="NCBIfam" id="TIGR02232">
    <property type="entry name" value="myxo_disulf_rpt"/>
    <property type="match status" value="6"/>
</dbReference>
<feature type="transmembrane region" description="Helical" evidence="4">
    <location>
        <begin position="716"/>
        <end position="739"/>
    </location>
</feature>
<evidence type="ECO:0000256" key="2">
    <source>
        <dbReference type="ARBA" id="ARBA00022737"/>
    </source>
</evidence>
<keyword evidence="2" id="KW-0677">Repeat</keyword>
<organism evidence="7 8">
    <name type="scientific">Euplotes crassus</name>
    <dbReference type="NCBI Taxonomy" id="5936"/>
    <lineage>
        <taxon>Eukaryota</taxon>
        <taxon>Sar</taxon>
        <taxon>Alveolata</taxon>
        <taxon>Ciliophora</taxon>
        <taxon>Intramacronucleata</taxon>
        <taxon>Spirotrichea</taxon>
        <taxon>Hypotrichia</taxon>
        <taxon>Euplotida</taxon>
        <taxon>Euplotidae</taxon>
        <taxon>Moneuplotes</taxon>
    </lineage>
</organism>
<accession>A0AAD1XYR0</accession>
<dbReference type="Pfam" id="PF06011">
    <property type="entry name" value="TRP"/>
    <property type="match status" value="1"/>
</dbReference>
<feature type="transmembrane region" description="Helical" evidence="4">
    <location>
        <begin position="759"/>
        <end position="781"/>
    </location>
</feature>
<proteinExistence type="predicted"/>
<protein>
    <recommendedName>
        <fullName evidence="6">TRP C-terminal domain-containing protein</fullName>
    </recommendedName>
</protein>
<dbReference type="InterPro" id="IPR043543">
    <property type="entry name" value="PAPPA/PAPPA2"/>
</dbReference>
<feature type="transmembrane region" description="Helical" evidence="4">
    <location>
        <begin position="807"/>
        <end position="826"/>
    </location>
</feature>
<feature type="transmembrane region" description="Helical" evidence="4">
    <location>
        <begin position="832"/>
        <end position="852"/>
    </location>
</feature>
<feature type="transmembrane region" description="Helical" evidence="4">
    <location>
        <begin position="899"/>
        <end position="919"/>
    </location>
</feature>
<dbReference type="InterPro" id="IPR010308">
    <property type="entry name" value="TRP_C"/>
</dbReference>
<dbReference type="EMBL" id="CAMPGE010022552">
    <property type="protein sequence ID" value="CAI2380590.1"/>
    <property type="molecule type" value="Genomic_DNA"/>
</dbReference>
<feature type="signal peptide" evidence="5">
    <location>
        <begin position="1"/>
        <end position="17"/>
    </location>
</feature>
<dbReference type="SUPFAM" id="SSF57184">
    <property type="entry name" value="Growth factor receptor domain"/>
    <property type="match status" value="1"/>
</dbReference>
<dbReference type="GO" id="GO:0004222">
    <property type="term" value="F:metalloendopeptidase activity"/>
    <property type="evidence" value="ECO:0007669"/>
    <property type="project" value="TreeGrafter"/>
</dbReference>
<reference evidence="7" key="1">
    <citation type="submission" date="2023-07" db="EMBL/GenBank/DDBJ databases">
        <authorList>
            <consortium name="AG Swart"/>
            <person name="Singh M."/>
            <person name="Singh A."/>
            <person name="Seah K."/>
            <person name="Emmerich C."/>
        </authorList>
    </citation>
    <scope>NUCLEOTIDE SEQUENCE</scope>
    <source>
        <strain evidence="7">DP1</strain>
    </source>
</reference>
<gene>
    <name evidence="7" type="ORF">ECRASSUSDP1_LOCUS22026</name>
</gene>
<evidence type="ECO:0000256" key="3">
    <source>
        <dbReference type="ARBA" id="ARBA00023157"/>
    </source>
</evidence>
<dbReference type="AlphaFoldDB" id="A0AAD1XYR0"/>
<dbReference type="InterPro" id="IPR009030">
    <property type="entry name" value="Growth_fac_rcpt_cys_sf"/>
</dbReference>
<sequence>MFSCLLLSFWLNPILTAQYNYKFAGLSGSPTSFTEEGSAPGAPIFTMEPTAQPTLIDQGIFFPSSKKLRDNIRYLNIDRAFQAPASKFSFQYWIYIFTYDRFALFQGTINDNGVLEGILFDTIKSGTNLKVYSRYQSSGNYCQPMKKGWNRVRISSNNGFLNSKLYNSLSAEKSATTYTYPFNYSLLYKLGSTASTSNSFILYSFCFTDDDSVVTLSTSSLYPNSLNTCGDGTIQSGSFEECDDGNFVAGDGCNEGCMFESGSCSQTPTICFEECGDGRRFNTLSTYCDDGGKVSGDGCSSTCSVETGYECTNGDSTTPDTCSLICGDGIKVSTEDCDDGNKISGDGCSDACQQETGWFCTGGNLSGSDSCAEECGDGIKTVSETCDDQNTNSGDGCSNTCQQEVGWTCTGGSLSSKDTCTEDCGDGKRFNSLTTYCDDNNTDDGDGCSSTCQVETGYSCQGGSPTQKDDCGPNCGDGFIYEDEQCDDSNSYSGDGCSDSCNVEDKWVCEGGSQTSQSTCRLKCIIENCQTCDSQNNTICVTCIDGYGLNKDFTCRYVQVSESAQAMSSGSAAMTGIGSLVGLIVSLMNLSAPMALWAMANQVQLMLLLLLTKSSLPYDIVGYITTNGFFSFNMKFLPIKSNIISEVPLEWMSKTQSSIELEDMGLESGSSFNNNFGLVFIVLILIFLHLLLTCCPREEKYLNDDLRHKVAKIFKYVWRFFTFGIYIRLLLEAYQFIYISSISELKRIDHYDLQVISSGIFAVFVIICCIIFLILASIQICKEEKMDHHDKFGEFTAGLRETKHSKVYTPFLILRRLLFCTFLVLFSKSGCITLVGFMLSIQILYALHLFYLRPMENKLNNLVECMNEAFYIFFVAFLLKYNSKQAWKGLPTSVYLWTMMMNSTIVVCTILVTNIFICCKKCCRNNKKKIVEKVEISQFPRAQQRSLGKFAERNLNASDISLSKVSSQVTTKLVNFKNNGQGISLNMDAVKRMKDRNKVVPIND</sequence>
<dbReference type="PANTHER" id="PTHR46130:SF3">
    <property type="entry name" value="CHROMOSOME UNDETERMINED SCAFFOLD_33, WHOLE GENOME SHOTGUN SEQUENCE"/>
    <property type="match status" value="1"/>
</dbReference>
<comment type="caution">
    <text evidence="7">The sequence shown here is derived from an EMBL/GenBank/DDBJ whole genome shotgun (WGS) entry which is preliminary data.</text>
</comment>
<feature type="transmembrane region" description="Helical" evidence="4">
    <location>
        <begin position="566"/>
        <end position="587"/>
    </location>
</feature>
<keyword evidence="8" id="KW-1185">Reference proteome</keyword>
<dbReference type="GO" id="GO:0006508">
    <property type="term" value="P:proteolysis"/>
    <property type="evidence" value="ECO:0007669"/>
    <property type="project" value="TreeGrafter"/>
</dbReference>
<feature type="transmembrane region" description="Helical" evidence="4">
    <location>
        <begin position="859"/>
        <end position="879"/>
    </location>
</feature>
<evidence type="ECO:0000313" key="7">
    <source>
        <dbReference type="EMBL" id="CAI2380590.1"/>
    </source>
</evidence>
<evidence type="ECO:0000256" key="4">
    <source>
        <dbReference type="SAM" id="Phobius"/>
    </source>
</evidence>
<evidence type="ECO:0000259" key="6">
    <source>
        <dbReference type="Pfam" id="PF06011"/>
    </source>
</evidence>
<feature type="chain" id="PRO_5042225110" description="TRP C-terminal domain-containing protein" evidence="5">
    <location>
        <begin position="18"/>
        <end position="1004"/>
    </location>
</feature>
<dbReference type="PANTHER" id="PTHR46130">
    <property type="entry name" value="LAMGL DOMAIN-CONTAINING PROTEIN"/>
    <property type="match status" value="1"/>
</dbReference>
<feature type="domain" description="TRP C-terminal" evidence="6">
    <location>
        <begin position="678"/>
        <end position="931"/>
    </location>
</feature>
<name>A0AAD1XYR0_EUPCR</name>
<keyword evidence="4" id="KW-1133">Transmembrane helix</keyword>
<evidence type="ECO:0000256" key="5">
    <source>
        <dbReference type="SAM" id="SignalP"/>
    </source>
</evidence>
<dbReference type="GO" id="GO:0005615">
    <property type="term" value="C:extracellular space"/>
    <property type="evidence" value="ECO:0007669"/>
    <property type="project" value="TreeGrafter"/>
</dbReference>
<dbReference type="Proteomes" id="UP001295684">
    <property type="component" value="Unassembled WGS sequence"/>
</dbReference>
<evidence type="ECO:0000313" key="8">
    <source>
        <dbReference type="Proteomes" id="UP001295684"/>
    </source>
</evidence>
<dbReference type="InterPro" id="IPR011936">
    <property type="entry name" value="Myxo_disulph_rpt"/>
</dbReference>
<keyword evidence="4" id="KW-0812">Transmembrane</keyword>
<dbReference type="GO" id="GO:0007166">
    <property type="term" value="P:cell surface receptor signaling pathway"/>
    <property type="evidence" value="ECO:0007669"/>
    <property type="project" value="TreeGrafter"/>
</dbReference>
<keyword evidence="1 5" id="KW-0732">Signal</keyword>
<keyword evidence="3" id="KW-1015">Disulfide bond</keyword>